<reference evidence="1 2" key="1">
    <citation type="submission" date="2019-07" db="EMBL/GenBank/DDBJ databases">
        <title>Genomic Encyclopedia of Type Strains, Phase I: the one thousand microbial genomes (KMG-I) project.</title>
        <authorList>
            <person name="Kyrpides N."/>
        </authorList>
    </citation>
    <scope>NUCLEOTIDE SEQUENCE [LARGE SCALE GENOMIC DNA]</scope>
    <source>
        <strain evidence="1 2">DSM 6562</strain>
    </source>
</reference>
<organism evidence="1 2">
    <name type="scientific">Desulfallas thermosapovorans DSM 6562</name>
    <dbReference type="NCBI Taxonomy" id="1121431"/>
    <lineage>
        <taxon>Bacteria</taxon>
        <taxon>Bacillati</taxon>
        <taxon>Bacillota</taxon>
        <taxon>Clostridia</taxon>
        <taxon>Eubacteriales</taxon>
        <taxon>Desulfallaceae</taxon>
        <taxon>Desulfallas</taxon>
    </lineage>
</organism>
<dbReference type="GO" id="GO:0008483">
    <property type="term" value="F:transaminase activity"/>
    <property type="evidence" value="ECO:0007669"/>
    <property type="project" value="TreeGrafter"/>
</dbReference>
<name>A0A5S4ZMS7_9FIRM</name>
<dbReference type="Proteomes" id="UP000323166">
    <property type="component" value="Unassembled WGS sequence"/>
</dbReference>
<evidence type="ECO:0000313" key="2">
    <source>
        <dbReference type="Proteomes" id="UP000323166"/>
    </source>
</evidence>
<sequence length="130" mass="13693">MNKLAIDGGMPVRAMPFAPWPYFAAGEITAAGDVLKSGKVNYWTGEEGREFEREFAAFTGCRYAVALANGTVALELALYALGIGPGDEVIVTSRTFIASATCAVMRGATPVMADVDPVSQNITAETIAIK</sequence>
<dbReference type="InterPro" id="IPR015424">
    <property type="entry name" value="PyrdxlP-dep_Trfase"/>
</dbReference>
<dbReference type="EMBL" id="VNHM01000021">
    <property type="protein sequence ID" value="TYO93231.1"/>
    <property type="molecule type" value="Genomic_DNA"/>
</dbReference>
<dbReference type="SUPFAM" id="SSF53383">
    <property type="entry name" value="PLP-dependent transferases"/>
    <property type="match status" value="1"/>
</dbReference>
<keyword evidence="2" id="KW-1185">Reference proteome</keyword>
<dbReference type="GO" id="GO:0000271">
    <property type="term" value="P:polysaccharide biosynthetic process"/>
    <property type="evidence" value="ECO:0007669"/>
    <property type="project" value="TreeGrafter"/>
</dbReference>
<comment type="caution">
    <text evidence="1">The sequence shown here is derived from an EMBL/GenBank/DDBJ whole genome shotgun (WGS) entry which is preliminary data.</text>
</comment>
<dbReference type="RefSeq" id="WP_243131756.1">
    <property type="nucleotide sequence ID" value="NZ_VNHM01000021.1"/>
</dbReference>
<protein>
    <recommendedName>
        <fullName evidence="3">DegT/DnrJ/EryC1/StrS aminotransferase family protein</fullName>
    </recommendedName>
</protein>
<dbReference type="GO" id="GO:0030170">
    <property type="term" value="F:pyridoxal phosphate binding"/>
    <property type="evidence" value="ECO:0007669"/>
    <property type="project" value="TreeGrafter"/>
</dbReference>
<dbReference type="AlphaFoldDB" id="A0A5S4ZMS7"/>
<dbReference type="PANTHER" id="PTHR30244">
    <property type="entry name" value="TRANSAMINASE"/>
    <property type="match status" value="1"/>
</dbReference>
<dbReference type="PANTHER" id="PTHR30244:SF34">
    <property type="entry name" value="DTDP-4-AMINO-4,6-DIDEOXYGALACTOSE TRANSAMINASE"/>
    <property type="match status" value="1"/>
</dbReference>
<proteinExistence type="predicted"/>
<accession>A0A5S4ZMS7</accession>
<dbReference type="InterPro" id="IPR015421">
    <property type="entry name" value="PyrdxlP-dep_Trfase_major"/>
</dbReference>
<dbReference type="Gene3D" id="3.40.640.10">
    <property type="entry name" value="Type I PLP-dependent aspartate aminotransferase-like (Major domain)"/>
    <property type="match status" value="1"/>
</dbReference>
<dbReference type="InterPro" id="IPR000653">
    <property type="entry name" value="DegT/StrS_aminotransferase"/>
</dbReference>
<evidence type="ECO:0000313" key="1">
    <source>
        <dbReference type="EMBL" id="TYO93231.1"/>
    </source>
</evidence>
<gene>
    <name evidence="1" type="ORF">LX24_02760</name>
</gene>
<evidence type="ECO:0008006" key="3">
    <source>
        <dbReference type="Google" id="ProtNLM"/>
    </source>
</evidence>
<dbReference type="Pfam" id="PF01041">
    <property type="entry name" value="DegT_DnrJ_EryC1"/>
    <property type="match status" value="1"/>
</dbReference>